<feature type="domain" description="SH3b" evidence="6">
    <location>
        <begin position="98"/>
        <end position="161"/>
    </location>
</feature>
<dbReference type="InterPro" id="IPR051202">
    <property type="entry name" value="Peptidase_C40"/>
</dbReference>
<evidence type="ECO:0000256" key="5">
    <source>
        <dbReference type="SAM" id="SignalP"/>
    </source>
</evidence>
<evidence type="ECO:0000256" key="3">
    <source>
        <dbReference type="ARBA" id="ARBA00022801"/>
    </source>
</evidence>
<name>A0A5M4B0P6_9BACT</name>
<proteinExistence type="inferred from homology"/>
<evidence type="ECO:0000256" key="4">
    <source>
        <dbReference type="ARBA" id="ARBA00022807"/>
    </source>
</evidence>
<evidence type="ECO:0000259" key="7">
    <source>
        <dbReference type="PROSITE" id="PS51935"/>
    </source>
</evidence>
<dbReference type="Proteomes" id="UP000391834">
    <property type="component" value="Unassembled WGS sequence"/>
</dbReference>
<evidence type="ECO:0000313" key="9">
    <source>
        <dbReference type="Proteomes" id="UP000391834"/>
    </source>
</evidence>
<dbReference type="Pfam" id="PF18348">
    <property type="entry name" value="SH3_16"/>
    <property type="match status" value="1"/>
</dbReference>
<dbReference type="Gene3D" id="3.90.1720.10">
    <property type="entry name" value="endopeptidase domain like (from Nostoc punctiforme)"/>
    <property type="match status" value="1"/>
</dbReference>
<feature type="signal peptide" evidence="5">
    <location>
        <begin position="1"/>
        <end position="23"/>
    </location>
</feature>
<dbReference type="SUPFAM" id="SSF54001">
    <property type="entry name" value="Cysteine proteinases"/>
    <property type="match status" value="1"/>
</dbReference>
<dbReference type="EMBL" id="BLAX01000001">
    <property type="protein sequence ID" value="GET33177.1"/>
    <property type="molecule type" value="Genomic_DNA"/>
</dbReference>
<reference evidence="8 9" key="1">
    <citation type="submission" date="2019-10" db="EMBL/GenBank/DDBJ databases">
        <title>Prolixibacter strains distinguished by the presence of nitrate reductase genes were adept at nitrate-dependent anaerobic corrosion of metallic iron and carbon steel.</title>
        <authorList>
            <person name="Iino T."/>
            <person name="Shono N."/>
            <person name="Ito K."/>
            <person name="Nakamura R."/>
            <person name="Sueoka K."/>
            <person name="Harayama S."/>
            <person name="Ohkuma M."/>
        </authorList>
    </citation>
    <scope>NUCLEOTIDE SEQUENCE [LARGE SCALE GENOMIC DNA]</scope>
    <source>
        <strain evidence="8 9">JCM 13498</strain>
    </source>
</reference>
<keyword evidence="2" id="KW-0645">Protease</keyword>
<dbReference type="PROSITE" id="PS51257">
    <property type="entry name" value="PROKAR_LIPOPROTEIN"/>
    <property type="match status" value="1"/>
</dbReference>
<evidence type="ECO:0000259" key="6">
    <source>
        <dbReference type="PROSITE" id="PS51781"/>
    </source>
</evidence>
<dbReference type="Pfam" id="PF00877">
    <property type="entry name" value="NLPC_P60"/>
    <property type="match status" value="1"/>
</dbReference>
<dbReference type="InterPro" id="IPR003646">
    <property type="entry name" value="SH3-like_bac-type"/>
</dbReference>
<evidence type="ECO:0000313" key="8">
    <source>
        <dbReference type="EMBL" id="GET33177.1"/>
    </source>
</evidence>
<gene>
    <name evidence="8" type="ORF">PbJCM13498_20400</name>
</gene>
<keyword evidence="3" id="KW-0378">Hydrolase</keyword>
<dbReference type="OrthoDB" id="9813368at2"/>
<dbReference type="PROSITE" id="PS51935">
    <property type="entry name" value="NLPC_P60"/>
    <property type="match status" value="1"/>
</dbReference>
<dbReference type="AlphaFoldDB" id="A0A5M4B0P6"/>
<keyword evidence="5" id="KW-0732">Signal</keyword>
<dbReference type="InterPro" id="IPR041382">
    <property type="entry name" value="SH3_16"/>
</dbReference>
<evidence type="ECO:0000256" key="2">
    <source>
        <dbReference type="ARBA" id="ARBA00022670"/>
    </source>
</evidence>
<evidence type="ECO:0000256" key="1">
    <source>
        <dbReference type="ARBA" id="ARBA00007074"/>
    </source>
</evidence>
<dbReference type="RefSeq" id="WP_025865670.1">
    <property type="nucleotide sequence ID" value="NZ_BLAX01000001.1"/>
</dbReference>
<keyword evidence="4" id="KW-0788">Thiol protease</keyword>
<feature type="chain" id="PRO_5024428480" evidence="5">
    <location>
        <begin position="24"/>
        <end position="386"/>
    </location>
</feature>
<dbReference type="GO" id="GO:0008234">
    <property type="term" value="F:cysteine-type peptidase activity"/>
    <property type="evidence" value="ECO:0007669"/>
    <property type="project" value="UniProtKB-KW"/>
</dbReference>
<dbReference type="PANTHER" id="PTHR47053">
    <property type="entry name" value="MUREIN DD-ENDOPEPTIDASE MEPH-RELATED"/>
    <property type="match status" value="1"/>
</dbReference>
<sequence length="386" mass="43210">MMNKIWYILLLAFLAACSSPAEQGNVQKVISSVQEKYAPDHREALFRVTSEKRGDEVILKGETNLPDAKFELMNTLGDNGVKTVDSIEVLPQKQLGDRNWALVNLSVANIRSNPRHSAELATQALLGTPVRVLKKHGGWYYIQTPDNYLGWVDSWGIYRENEAGMNQWRNAKRVIFTADYGLIRTQPDETSQPVSDVVMGNILVQTGTKGKYAEVSFPDGRKGFLPQAELRNFTEWENNVKPDREGICKLAHLFVGRPYLWGGTSPKAMDCSGFVKTVYFNFGIILARDASLMVRHGKPVTLKNAKPGDLLFFGYHGKNGPRVTHTGLYLGNMNIEHSAGRVRLSSLDSTKSNYFTYAPGYMVGMRDVIDSVDTNGIVSVKNHPWY</sequence>
<dbReference type="PROSITE" id="PS51781">
    <property type="entry name" value="SH3B"/>
    <property type="match status" value="1"/>
</dbReference>
<organism evidence="8 9">
    <name type="scientific">Prolixibacter bellariivorans</name>
    <dbReference type="NCBI Taxonomy" id="314319"/>
    <lineage>
        <taxon>Bacteria</taxon>
        <taxon>Pseudomonadati</taxon>
        <taxon>Bacteroidota</taxon>
        <taxon>Bacteroidia</taxon>
        <taxon>Marinilabiliales</taxon>
        <taxon>Prolixibacteraceae</taxon>
        <taxon>Prolixibacter</taxon>
    </lineage>
</organism>
<dbReference type="PANTHER" id="PTHR47053:SF1">
    <property type="entry name" value="MUREIN DD-ENDOPEPTIDASE MEPH-RELATED"/>
    <property type="match status" value="1"/>
</dbReference>
<comment type="similarity">
    <text evidence="1">Belongs to the peptidase C40 family.</text>
</comment>
<keyword evidence="9" id="KW-1185">Reference proteome</keyword>
<accession>A0A5M4B0P6</accession>
<dbReference type="Gene3D" id="2.30.30.40">
    <property type="entry name" value="SH3 Domains"/>
    <property type="match status" value="2"/>
</dbReference>
<dbReference type="SUPFAM" id="SSF82057">
    <property type="entry name" value="Prokaryotic SH3-related domain"/>
    <property type="match status" value="1"/>
</dbReference>
<dbReference type="InterPro" id="IPR038765">
    <property type="entry name" value="Papain-like_cys_pep_sf"/>
</dbReference>
<dbReference type="InterPro" id="IPR000064">
    <property type="entry name" value="NLP_P60_dom"/>
</dbReference>
<protein>
    <submittedName>
        <fullName evidence="8">Cytochrome c</fullName>
    </submittedName>
</protein>
<feature type="domain" description="NlpC/P60" evidence="7">
    <location>
        <begin position="241"/>
        <end position="369"/>
    </location>
</feature>
<dbReference type="GO" id="GO:0006508">
    <property type="term" value="P:proteolysis"/>
    <property type="evidence" value="ECO:0007669"/>
    <property type="project" value="UniProtKB-KW"/>
</dbReference>
<comment type="caution">
    <text evidence="8">The sequence shown here is derived from an EMBL/GenBank/DDBJ whole genome shotgun (WGS) entry which is preliminary data.</text>
</comment>